<organism evidence="1 2">
    <name type="scientific">Streptomyces hainanensis</name>
    <dbReference type="NCBI Taxonomy" id="402648"/>
    <lineage>
        <taxon>Bacteria</taxon>
        <taxon>Bacillati</taxon>
        <taxon>Actinomycetota</taxon>
        <taxon>Actinomycetes</taxon>
        <taxon>Kitasatosporales</taxon>
        <taxon>Streptomycetaceae</taxon>
        <taxon>Streptomyces</taxon>
    </lineage>
</organism>
<evidence type="ECO:0000313" key="2">
    <source>
        <dbReference type="Proteomes" id="UP000295345"/>
    </source>
</evidence>
<gene>
    <name evidence="1" type="ORF">E1283_19345</name>
</gene>
<dbReference type="Proteomes" id="UP000295345">
    <property type="component" value="Unassembled WGS sequence"/>
</dbReference>
<keyword evidence="2" id="KW-1185">Reference proteome</keyword>
<dbReference type="AlphaFoldDB" id="A0A4R4TGB7"/>
<name>A0A4R4TGB7_9ACTN</name>
<dbReference type="OrthoDB" id="9882137at2"/>
<protein>
    <submittedName>
        <fullName evidence="1">Uncharacterized protein</fullName>
    </submittedName>
</protein>
<reference evidence="1 2" key="1">
    <citation type="submission" date="2019-03" db="EMBL/GenBank/DDBJ databases">
        <title>Draft genome sequences of novel Actinobacteria.</title>
        <authorList>
            <person name="Sahin N."/>
            <person name="Ay H."/>
            <person name="Saygin H."/>
        </authorList>
    </citation>
    <scope>NUCLEOTIDE SEQUENCE [LARGE SCALE GENOMIC DNA]</scope>
    <source>
        <strain evidence="1 2">DSM 41900</strain>
    </source>
</reference>
<dbReference type="EMBL" id="SMKI01000203">
    <property type="protein sequence ID" value="TDC73369.1"/>
    <property type="molecule type" value="Genomic_DNA"/>
</dbReference>
<sequence length="80" mass="8701">MSAPAEATEPTITLPVPAFGEMSRWQLAGFLCAWGGELLFPDPGYRLATVHDPQGYGHDLMVCQPCLRRRVDQAVADAEA</sequence>
<evidence type="ECO:0000313" key="1">
    <source>
        <dbReference type="EMBL" id="TDC73369.1"/>
    </source>
</evidence>
<comment type="caution">
    <text evidence="1">The sequence shown here is derived from an EMBL/GenBank/DDBJ whole genome shotgun (WGS) entry which is preliminary data.</text>
</comment>
<accession>A0A4R4TGB7</accession>
<dbReference type="RefSeq" id="WP_132819349.1">
    <property type="nucleotide sequence ID" value="NZ_SMKI01000203.1"/>
</dbReference>
<proteinExistence type="predicted"/>